<dbReference type="Proteomes" id="UP000886998">
    <property type="component" value="Unassembled WGS sequence"/>
</dbReference>
<dbReference type="AlphaFoldDB" id="A0A8X6XWX0"/>
<evidence type="ECO:0000313" key="1">
    <source>
        <dbReference type="EMBL" id="GFY60194.1"/>
    </source>
</evidence>
<accession>A0A8X6XWX0</accession>
<protein>
    <submittedName>
        <fullName evidence="1">Uncharacterized protein</fullName>
    </submittedName>
</protein>
<reference evidence="1" key="1">
    <citation type="submission" date="2020-08" db="EMBL/GenBank/DDBJ databases">
        <title>Multicomponent nature underlies the extraordinary mechanical properties of spider dragline silk.</title>
        <authorList>
            <person name="Kono N."/>
            <person name="Nakamura H."/>
            <person name="Mori M."/>
            <person name="Yoshida Y."/>
            <person name="Ohtoshi R."/>
            <person name="Malay A.D."/>
            <person name="Moran D.A.P."/>
            <person name="Tomita M."/>
            <person name="Numata K."/>
            <person name="Arakawa K."/>
        </authorList>
    </citation>
    <scope>NUCLEOTIDE SEQUENCE</scope>
</reference>
<keyword evidence="2" id="KW-1185">Reference proteome</keyword>
<comment type="caution">
    <text evidence="1">The sequence shown here is derived from an EMBL/GenBank/DDBJ whole genome shotgun (WGS) entry which is preliminary data.</text>
</comment>
<evidence type="ECO:0000313" key="2">
    <source>
        <dbReference type="Proteomes" id="UP000886998"/>
    </source>
</evidence>
<sequence>MPFRILKTSLDILKGFERSDCRTMDCVEVICINKVLLFSLSSVAKGSRFLTIHLFANVFWSNGNVIKTHLSDPFLNAFQCGYSLRGCSTDATLHLRLLVLLGVLTVLKIPLGFSTQFRELLQLLSV</sequence>
<name>A0A8X6XWX0_9ARAC</name>
<proteinExistence type="predicted"/>
<dbReference type="EMBL" id="BMAV01013031">
    <property type="protein sequence ID" value="GFY60194.1"/>
    <property type="molecule type" value="Genomic_DNA"/>
</dbReference>
<gene>
    <name evidence="1" type="ORF">TNIN_275931</name>
</gene>
<organism evidence="1 2">
    <name type="scientific">Trichonephila inaurata madagascariensis</name>
    <dbReference type="NCBI Taxonomy" id="2747483"/>
    <lineage>
        <taxon>Eukaryota</taxon>
        <taxon>Metazoa</taxon>
        <taxon>Ecdysozoa</taxon>
        <taxon>Arthropoda</taxon>
        <taxon>Chelicerata</taxon>
        <taxon>Arachnida</taxon>
        <taxon>Araneae</taxon>
        <taxon>Araneomorphae</taxon>
        <taxon>Entelegynae</taxon>
        <taxon>Araneoidea</taxon>
        <taxon>Nephilidae</taxon>
        <taxon>Trichonephila</taxon>
        <taxon>Trichonephila inaurata</taxon>
    </lineage>
</organism>